<evidence type="ECO:0000313" key="2">
    <source>
        <dbReference type="Proteomes" id="UP000199677"/>
    </source>
</evidence>
<organism evidence="1 2">
    <name type="scientific">Vreelandella arcis</name>
    <dbReference type="NCBI Taxonomy" id="416873"/>
    <lineage>
        <taxon>Bacteria</taxon>
        <taxon>Pseudomonadati</taxon>
        <taxon>Pseudomonadota</taxon>
        <taxon>Gammaproteobacteria</taxon>
        <taxon>Oceanospirillales</taxon>
        <taxon>Halomonadaceae</taxon>
        <taxon>Vreelandella</taxon>
    </lineage>
</organism>
<accession>A0A1H0IP08</accession>
<protein>
    <submittedName>
        <fullName evidence="1">Uncharacterized protein</fullName>
    </submittedName>
</protein>
<dbReference type="AlphaFoldDB" id="A0A1H0IP08"/>
<keyword evidence="2" id="KW-1185">Reference proteome</keyword>
<sequence length="55" mass="6101">MLMTGKFDGVLMNKQLLGRWRSNMRRRKPDMVMALVIVFALGVLATGYAQALSGS</sequence>
<proteinExistence type="predicted"/>
<gene>
    <name evidence="1" type="ORF">SAMN04487951_12119</name>
</gene>
<dbReference type="Proteomes" id="UP000199677">
    <property type="component" value="Unassembled WGS sequence"/>
</dbReference>
<evidence type="ECO:0000313" key="1">
    <source>
        <dbReference type="EMBL" id="SDO33103.1"/>
    </source>
</evidence>
<reference evidence="2" key="1">
    <citation type="submission" date="2016-10" db="EMBL/GenBank/DDBJ databases">
        <authorList>
            <person name="Varghese N."/>
            <person name="Submissions S."/>
        </authorList>
    </citation>
    <scope>NUCLEOTIDE SEQUENCE [LARGE SCALE GENOMIC DNA]</scope>
    <source>
        <strain evidence="2">CGMCC 1.6494</strain>
    </source>
</reference>
<dbReference type="EMBL" id="FNII01000021">
    <property type="protein sequence ID" value="SDO33103.1"/>
    <property type="molecule type" value="Genomic_DNA"/>
</dbReference>
<name>A0A1H0IP08_9GAMM</name>